<reference evidence="1 2" key="2">
    <citation type="submission" date="2018-11" db="EMBL/GenBank/DDBJ databases">
        <authorList>
            <consortium name="Pathogen Informatics"/>
        </authorList>
    </citation>
    <scope>NUCLEOTIDE SEQUENCE [LARGE SCALE GENOMIC DNA]</scope>
    <source>
        <strain evidence="1 2">Costa Rica</strain>
    </source>
</reference>
<organism evidence="3">
    <name type="scientific">Angiostrongylus costaricensis</name>
    <name type="common">Nematode worm</name>
    <dbReference type="NCBI Taxonomy" id="334426"/>
    <lineage>
        <taxon>Eukaryota</taxon>
        <taxon>Metazoa</taxon>
        <taxon>Ecdysozoa</taxon>
        <taxon>Nematoda</taxon>
        <taxon>Chromadorea</taxon>
        <taxon>Rhabditida</taxon>
        <taxon>Rhabditina</taxon>
        <taxon>Rhabditomorpha</taxon>
        <taxon>Strongyloidea</taxon>
        <taxon>Metastrongylidae</taxon>
        <taxon>Angiostrongylus</taxon>
    </lineage>
</organism>
<reference evidence="3" key="1">
    <citation type="submission" date="2017-02" db="UniProtKB">
        <authorList>
            <consortium name="WormBaseParasite"/>
        </authorList>
    </citation>
    <scope>IDENTIFICATION</scope>
</reference>
<dbReference type="WBParaSite" id="ACOC_0000136601-mRNA-1">
    <property type="protein sequence ID" value="ACOC_0000136601-mRNA-1"/>
    <property type="gene ID" value="ACOC_0000136601"/>
</dbReference>
<evidence type="ECO:0000313" key="2">
    <source>
        <dbReference type="Proteomes" id="UP000267027"/>
    </source>
</evidence>
<dbReference type="InterPro" id="IPR026112">
    <property type="entry name" value="AMN"/>
</dbReference>
<dbReference type="Pfam" id="PF14828">
    <property type="entry name" value="Amnionless"/>
    <property type="match status" value="1"/>
</dbReference>
<dbReference type="EMBL" id="UYYA01000200">
    <property type="protein sequence ID" value="VDM52952.1"/>
    <property type="molecule type" value="Genomic_DNA"/>
</dbReference>
<name>A0A0R3PC63_ANGCS</name>
<accession>A0A0R3PC63</accession>
<sequence length="233" mass="26545">MSNKFEEGFNAEQQFVVGNEFDVQLCVEFNGALVAKLIRKRAIVQSAKHTLSLICRYIQCPFLDRNCSTTVRALGHCCDICGAVMTFASNKFTVNDISEVVRDVVEDINLNGLIQYSIERIDTEDDDEVVPRYQIVGFPMNSYDETVFATFTLALHYKLTSLRENLMEYFSAEYKWSELDHSYSTGNGYFILKEDKMSQKTKKDVEQTKAASVCEWTFYLCSAFKGSSFVGCL</sequence>
<dbReference type="Proteomes" id="UP000267027">
    <property type="component" value="Unassembled WGS sequence"/>
</dbReference>
<evidence type="ECO:0000313" key="1">
    <source>
        <dbReference type="EMBL" id="VDM52952.1"/>
    </source>
</evidence>
<evidence type="ECO:0000313" key="3">
    <source>
        <dbReference type="WBParaSite" id="ACOC_0000136601-mRNA-1"/>
    </source>
</evidence>
<protein>
    <submittedName>
        <fullName evidence="3">Protein amnionless</fullName>
    </submittedName>
</protein>
<keyword evidence="2" id="KW-1185">Reference proteome</keyword>
<dbReference type="AlphaFoldDB" id="A0A0R3PC63"/>
<dbReference type="OrthoDB" id="5872647at2759"/>
<proteinExistence type="predicted"/>
<gene>
    <name evidence="1" type="ORF">ACOC_LOCUS1367</name>
</gene>